<dbReference type="GO" id="GO:0001817">
    <property type="term" value="P:regulation of cytokine production"/>
    <property type="evidence" value="ECO:0007669"/>
    <property type="project" value="TreeGrafter"/>
</dbReference>
<dbReference type="GO" id="GO:0050852">
    <property type="term" value="P:T cell receptor signaling pathway"/>
    <property type="evidence" value="ECO:0007669"/>
    <property type="project" value="TreeGrafter"/>
</dbReference>
<name>A0A6P5KZA8_PHACI</name>
<dbReference type="InterPro" id="IPR013106">
    <property type="entry name" value="Ig_V-set"/>
</dbReference>
<dbReference type="GO" id="GO:0009897">
    <property type="term" value="C:external side of plasma membrane"/>
    <property type="evidence" value="ECO:0007669"/>
    <property type="project" value="TreeGrafter"/>
</dbReference>
<dbReference type="PANTHER" id="PTHR24100">
    <property type="entry name" value="BUTYROPHILIN"/>
    <property type="match status" value="1"/>
</dbReference>
<keyword evidence="6" id="KW-0393">Immunoglobulin domain</keyword>
<evidence type="ECO:0000259" key="9">
    <source>
        <dbReference type="PROSITE" id="PS50835"/>
    </source>
</evidence>
<dbReference type="PROSITE" id="PS50835">
    <property type="entry name" value="IG_LIKE"/>
    <property type="match status" value="1"/>
</dbReference>
<dbReference type="Gene3D" id="2.60.40.10">
    <property type="entry name" value="Immunoglobulins"/>
    <property type="match status" value="1"/>
</dbReference>
<keyword evidence="5" id="KW-1015">Disulfide bond</keyword>
<dbReference type="Pfam" id="PF07686">
    <property type="entry name" value="V-set"/>
    <property type="match status" value="1"/>
</dbReference>
<feature type="signal peptide" evidence="8">
    <location>
        <begin position="1"/>
        <end position="30"/>
    </location>
</feature>
<feature type="transmembrane region" description="Helical" evidence="7">
    <location>
        <begin position="155"/>
        <end position="176"/>
    </location>
</feature>
<keyword evidence="3 7" id="KW-1133">Transmembrane helix</keyword>
<evidence type="ECO:0000256" key="6">
    <source>
        <dbReference type="ARBA" id="ARBA00023319"/>
    </source>
</evidence>
<keyword evidence="2 7" id="KW-0812">Transmembrane</keyword>
<dbReference type="GO" id="GO:0005102">
    <property type="term" value="F:signaling receptor binding"/>
    <property type="evidence" value="ECO:0007669"/>
    <property type="project" value="TreeGrafter"/>
</dbReference>
<dbReference type="InterPro" id="IPR003599">
    <property type="entry name" value="Ig_sub"/>
</dbReference>
<dbReference type="SUPFAM" id="SSF48726">
    <property type="entry name" value="Immunoglobulin"/>
    <property type="match status" value="1"/>
</dbReference>
<dbReference type="InterPro" id="IPR007110">
    <property type="entry name" value="Ig-like_dom"/>
</dbReference>
<evidence type="ECO:0000256" key="3">
    <source>
        <dbReference type="ARBA" id="ARBA00022989"/>
    </source>
</evidence>
<accession>A0A6P5KZA8</accession>
<evidence type="ECO:0000313" key="10">
    <source>
        <dbReference type="Proteomes" id="UP000515140"/>
    </source>
</evidence>
<dbReference type="AlphaFoldDB" id="A0A6P5KZA8"/>
<dbReference type="Proteomes" id="UP000515140">
    <property type="component" value="Unplaced"/>
</dbReference>
<keyword evidence="8" id="KW-0732">Signal</keyword>
<feature type="chain" id="PRO_5028349790" evidence="8">
    <location>
        <begin position="31"/>
        <end position="249"/>
    </location>
</feature>
<dbReference type="InterPro" id="IPR036179">
    <property type="entry name" value="Ig-like_dom_sf"/>
</dbReference>
<dbReference type="GeneID" id="110214277"/>
<evidence type="ECO:0000256" key="2">
    <source>
        <dbReference type="ARBA" id="ARBA00022692"/>
    </source>
</evidence>
<sequence>MDILNLSGSFLSSFVIAFILLLQKPTLASGQFSVIGPARPIQASVGGEAELPCYLSPPQSAQHMEVIWFQSTRVVHHYRDGEDLFGDQAPTYHARTELVRDAITNGNVTLKIQDMRLLDAGKYKCLFEDGFHQEEAEMELTVSGEETVSQILPPIYFVFIFIFCVVLYLTFLLWMLRIQDKSEPQRKKGLLRDSNSDSWSLEVVKEVNSFLSLSQGHEEWYNKYWKGHPKDEVSLRASQVSLSARRWKE</sequence>
<dbReference type="InterPro" id="IPR050504">
    <property type="entry name" value="IgSF_BTN/MOG"/>
</dbReference>
<dbReference type="RefSeq" id="XP_020850757.1">
    <property type="nucleotide sequence ID" value="XM_020995098.1"/>
</dbReference>
<gene>
    <name evidence="11" type="primary">LOC110214277</name>
</gene>
<feature type="domain" description="Ig-like" evidence="9">
    <location>
        <begin position="25"/>
        <end position="143"/>
    </location>
</feature>
<dbReference type="InterPro" id="IPR013783">
    <property type="entry name" value="Ig-like_fold"/>
</dbReference>
<dbReference type="SMART" id="SM00406">
    <property type="entry name" value="IGv"/>
    <property type="match status" value="1"/>
</dbReference>
<evidence type="ECO:0000256" key="8">
    <source>
        <dbReference type="SAM" id="SignalP"/>
    </source>
</evidence>
<dbReference type="InParanoid" id="A0A6P5KZA8"/>
<evidence type="ECO:0000313" key="11">
    <source>
        <dbReference type="RefSeq" id="XP_020850757.1"/>
    </source>
</evidence>
<evidence type="ECO:0000256" key="4">
    <source>
        <dbReference type="ARBA" id="ARBA00023136"/>
    </source>
</evidence>
<dbReference type="KEGG" id="pcw:110214277"/>
<reference evidence="11" key="1">
    <citation type="submission" date="2025-08" db="UniProtKB">
        <authorList>
            <consortium name="RefSeq"/>
        </authorList>
    </citation>
    <scope>IDENTIFICATION</scope>
    <source>
        <tissue evidence="11">Spleen</tissue>
    </source>
</reference>
<organism evidence="10 11">
    <name type="scientific">Phascolarctos cinereus</name>
    <name type="common">Koala</name>
    <dbReference type="NCBI Taxonomy" id="38626"/>
    <lineage>
        <taxon>Eukaryota</taxon>
        <taxon>Metazoa</taxon>
        <taxon>Chordata</taxon>
        <taxon>Craniata</taxon>
        <taxon>Vertebrata</taxon>
        <taxon>Euteleostomi</taxon>
        <taxon>Mammalia</taxon>
        <taxon>Metatheria</taxon>
        <taxon>Diprotodontia</taxon>
        <taxon>Phascolarctidae</taxon>
        <taxon>Phascolarctos</taxon>
    </lineage>
</organism>
<dbReference type="PANTHER" id="PTHR24100:SF139">
    <property type="entry name" value="BUTYROPHILIN SUBFAMILY 2 MEMBER A2"/>
    <property type="match status" value="1"/>
</dbReference>
<keyword evidence="10" id="KW-1185">Reference proteome</keyword>
<protein>
    <submittedName>
        <fullName evidence="11">Myelin-oligodendrocyte glycoprotein-like</fullName>
    </submittedName>
</protein>
<evidence type="ECO:0000256" key="7">
    <source>
        <dbReference type="SAM" id="Phobius"/>
    </source>
</evidence>
<dbReference type="SMART" id="SM00409">
    <property type="entry name" value="IG"/>
    <property type="match status" value="1"/>
</dbReference>
<dbReference type="CDD" id="cd05713">
    <property type="entry name" value="IgV_MOG_like"/>
    <property type="match status" value="1"/>
</dbReference>
<comment type="subcellular location">
    <subcellularLocation>
        <location evidence="1">Membrane</location>
    </subcellularLocation>
</comment>
<dbReference type="FunFam" id="2.60.40.10:FF:000183">
    <property type="entry name" value="Myelin-oligodendrocyte glycoprotein"/>
    <property type="match status" value="1"/>
</dbReference>
<evidence type="ECO:0000256" key="5">
    <source>
        <dbReference type="ARBA" id="ARBA00023157"/>
    </source>
</evidence>
<keyword evidence="4 7" id="KW-0472">Membrane</keyword>
<proteinExistence type="predicted"/>
<evidence type="ECO:0000256" key="1">
    <source>
        <dbReference type="ARBA" id="ARBA00004370"/>
    </source>
</evidence>